<protein>
    <submittedName>
        <fullName evidence="1">Uncharacterized protein</fullName>
    </submittedName>
</protein>
<organism evidence="1 2">
    <name type="scientific">Clostridium aromativorans</name>
    <dbReference type="NCBI Taxonomy" id="2836848"/>
    <lineage>
        <taxon>Bacteria</taxon>
        <taxon>Bacillati</taxon>
        <taxon>Bacillota</taxon>
        <taxon>Clostridia</taxon>
        <taxon>Eubacteriales</taxon>
        <taxon>Clostridiaceae</taxon>
        <taxon>Clostridium</taxon>
    </lineage>
</organism>
<comment type="caution">
    <text evidence="1">The sequence shown here is derived from an EMBL/GenBank/DDBJ whole genome shotgun (WGS) entry which is preliminary data.</text>
</comment>
<evidence type="ECO:0000313" key="2">
    <source>
        <dbReference type="Proteomes" id="UP001165422"/>
    </source>
</evidence>
<name>A0ABS8N9Q6_9CLOT</name>
<proteinExistence type="predicted"/>
<keyword evidence="2" id="KW-1185">Reference proteome</keyword>
<accession>A0ABS8N9Q6</accession>
<evidence type="ECO:0000313" key="1">
    <source>
        <dbReference type="EMBL" id="MCC9296531.1"/>
    </source>
</evidence>
<reference evidence="1" key="1">
    <citation type="submission" date="2021-11" db="EMBL/GenBank/DDBJ databases">
        <authorList>
            <person name="Qingchun L."/>
            <person name="Dong Z."/>
            <person name="Zongwei Q."/>
            <person name="Jia Z."/>
            <person name="Duotao L."/>
        </authorList>
    </citation>
    <scope>NUCLEOTIDE SEQUENCE</scope>
    <source>
        <strain evidence="1">WLY-B-L2</strain>
    </source>
</reference>
<gene>
    <name evidence="1" type="ORF">LN736_16930</name>
</gene>
<dbReference type="RefSeq" id="WP_229982055.1">
    <property type="nucleotide sequence ID" value="NZ_JAJJPB010000035.1"/>
</dbReference>
<sequence length="69" mass="8530">MFRAERVKGYNKLNILDKELFAKFCKRFYEVWEYPETHTPIRVERKENYLKVTLSDGDWLHVLENGDWY</sequence>
<dbReference type="EMBL" id="JAJJPB010000035">
    <property type="protein sequence ID" value="MCC9296531.1"/>
    <property type="molecule type" value="Genomic_DNA"/>
</dbReference>
<dbReference type="Proteomes" id="UP001165422">
    <property type="component" value="Unassembled WGS sequence"/>
</dbReference>